<accession>A0A1T4KBH0</accession>
<dbReference type="RefSeq" id="WP_078788744.1">
    <property type="nucleotide sequence ID" value="NZ_FUWR01000001.1"/>
</dbReference>
<sequence>MYFQIRFMTILLLLSVASLASAATPDELSTAVTSNYRITIPGFFGDFKAIGNVLTPRRAGLGVNRPSKMFKPNLVKNRQLVMAGGGDLSLGDVHNATLKPGERLYLYGVSTGDNYLQLDLYTVATYSVPGMRGPQALQASVRFQYEGGLAGLTTNQLLDDINEWFDTEEETRPATKPRKAVNPTRTIKLGQTLAEVTTTFGAPQKQILLGTKTIFLYCDADLKVIFVDGKVVDAE</sequence>
<feature type="chain" id="PRO_5010525516" evidence="1">
    <location>
        <begin position="23"/>
        <end position="235"/>
    </location>
</feature>
<organism evidence="2 3">
    <name type="scientific">Trichlorobacter thiogenes</name>
    <dbReference type="NCBI Taxonomy" id="115783"/>
    <lineage>
        <taxon>Bacteria</taxon>
        <taxon>Pseudomonadati</taxon>
        <taxon>Thermodesulfobacteriota</taxon>
        <taxon>Desulfuromonadia</taxon>
        <taxon>Geobacterales</taxon>
        <taxon>Geobacteraceae</taxon>
        <taxon>Trichlorobacter</taxon>
    </lineage>
</organism>
<evidence type="ECO:0000313" key="2">
    <source>
        <dbReference type="EMBL" id="SJZ39736.1"/>
    </source>
</evidence>
<evidence type="ECO:0000313" key="3">
    <source>
        <dbReference type="Proteomes" id="UP000190102"/>
    </source>
</evidence>
<protein>
    <submittedName>
        <fullName evidence="2">Uncharacterized protein</fullName>
    </submittedName>
</protein>
<dbReference type="OrthoDB" id="111460at2"/>
<dbReference type="STRING" id="115783.SAMN02745119_00457"/>
<keyword evidence="1" id="KW-0732">Signal</keyword>
<reference evidence="3" key="1">
    <citation type="submission" date="2017-02" db="EMBL/GenBank/DDBJ databases">
        <authorList>
            <person name="Varghese N."/>
            <person name="Submissions S."/>
        </authorList>
    </citation>
    <scope>NUCLEOTIDE SEQUENCE [LARGE SCALE GENOMIC DNA]</scope>
    <source>
        <strain evidence="3">ATCC BAA-34</strain>
    </source>
</reference>
<gene>
    <name evidence="2" type="ORF">SAMN02745119_00457</name>
</gene>
<dbReference type="Proteomes" id="UP000190102">
    <property type="component" value="Unassembled WGS sequence"/>
</dbReference>
<evidence type="ECO:0000256" key="1">
    <source>
        <dbReference type="SAM" id="SignalP"/>
    </source>
</evidence>
<dbReference type="EMBL" id="FUWR01000001">
    <property type="protein sequence ID" value="SJZ39736.1"/>
    <property type="molecule type" value="Genomic_DNA"/>
</dbReference>
<feature type="signal peptide" evidence="1">
    <location>
        <begin position="1"/>
        <end position="22"/>
    </location>
</feature>
<dbReference type="AlphaFoldDB" id="A0A1T4KBH0"/>
<proteinExistence type="predicted"/>
<keyword evidence="3" id="KW-1185">Reference proteome</keyword>
<name>A0A1T4KBH0_9BACT</name>